<evidence type="ECO:0000313" key="2">
    <source>
        <dbReference type="Proteomes" id="UP000184171"/>
    </source>
</evidence>
<dbReference type="EMBL" id="FQZT01000005">
    <property type="protein sequence ID" value="SHJ23764.1"/>
    <property type="molecule type" value="Genomic_DNA"/>
</dbReference>
<dbReference type="STRING" id="1122189.SAMN02745165_01899"/>
<evidence type="ECO:0008006" key="3">
    <source>
        <dbReference type="Google" id="ProtNLM"/>
    </source>
</evidence>
<reference evidence="1 2" key="1">
    <citation type="submission" date="2016-11" db="EMBL/GenBank/DDBJ databases">
        <authorList>
            <person name="Jaros S."/>
            <person name="Januszkiewicz K."/>
            <person name="Wedrychowicz H."/>
        </authorList>
    </citation>
    <scope>NUCLEOTIDE SEQUENCE [LARGE SCALE GENOMIC DNA]</scope>
    <source>
        <strain evidence="1 2">DSM 5091</strain>
    </source>
</reference>
<proteinExistence type="predicted"/>
<dbReference type="Proteomes" id="UP000184171">
    <property type="component" value="Unassembled WGS sequence"/>
</dbReference>
<name>A0A1M6HNP9_MALRU</name>
<keyword evidence="2" id="KW-1185">Reference proteome</keyword>
<dbReference type="RefSeq" id="WP_072908217.1">
    <property type="nucleotide sequence ID" value="NZ_FQZT01000005.1"/>
</dbReference>
<gene>
    <name evidence="1" type="ORF">SAMN02745165_01899</name>
</gene>
<protein>
    <recommendedName>
        <fullName evidence="3">DNA-binding protein</fullName>
    </recommendedName>
</protein>
<dbReference type="AlphaFoldDB" id="A0A1M6HNP9"/>
<sequence>MAPSEKLIPDDFVRLKDFAEEHNLPLSETTLWRISQNPTFPTAYLITPRTKLYSKKSLAAWFNGCGEILQTRRG</sequence>
<organism evidence="1 2">
    <name type="scientific">Malonomonas rubra DSM 5091</name>
    <dbReference type="NCBI Taxonomy" id="1122189"/>
    <lineage>
        <taxon>Bacteria</taxon>
        <taxon>Pseudomonadati</taxon>
        <taxon>Thermodesulfobacteriota</taxon>
        <taxon>Desulfuromonadia</taxon>
        <taxon>Desulfuromonadales</taxon>
        <taxon>Geopsychrobacteraceae</taxon>
        <taxon>Malonomonas</taxon>
    </lineage>
</organism>
<evidence type="ECO:0000313" key="1">
    <source>
        <dbReference type="EMBL" id="SHJ23764.1"/>
    </source>
</evidence>
<accession>A0A1M6HNP9</accession>